<reference evidence="1 2" key="1">
    <citation type="submission" date="2018-04" db="EMBL/GenBank/DDBJ databases">
        <title>Complete genome uncultured novel isolate.</title>
        <authorList>
            <person name="Merlino G."/>
        </authorList>
    </citation>
    <scope>NUCLEOTIDE SEQUENCE [LARGE SCALE GENOMIC DNA]</scope>
    <source>
        <strain evidence="2">R1DC9</strain>
    </source>
</reference>
<evidence type="ECO:0000313" key="1">
    <source>
        <dbReference type="EMBL" id="QCK17135.1"/>
    </source>
</evidence>
<dbReference type="Gene3D" id="3.30.460.10">
    <property type="entry name" value="Beta Polymerase, domain 2"/>
    <property type="match status" value="1"/>
</dbReference>
<accession>A0A4D7K2H9</accession>
<dbReference type="InterPro" id="IPR043519">
    <property type="entry name" value="NT_sf"/>
</dbReference>
<dbReference type="OrthoDB" id="9799092at2"/>
<dbReference type="SUPFAM" id="SSF81301">
    <property type="entry name" value="Nucleotidyltransferase"/>
    <property type="match status" value="1"/>
</dbReference>
<dbReference type="AlphaFoldDB" id="A0A4D7K2H9"/>
<sequence length="41" mass="4876">MANLEGAKAYEQLKIELAEKYRNDRSGYRIAKDDFIIELWI</sequence>
<evidence type="ECO:0000313" key="2">
    <source>
        <dbReference type="Proteomes" id="UP000298616"/>
    </source>
</evidence>
<gene>
    <name evidence="1" type="ORF">DCC35_18455</name>
</gene>
<dbReference type="KEGG" id="fpf:DCC35_18455"/>
<organism evidence="1 2">
    <name type="scientific">Mangrovivirga cuniculi</name>
    <dbReference type="NCBI Taxonomy" id="2715131"/>
    <lineage>
        <taxon>Bacteria</taxon>
        <taxon>Pseudomonadati</taxon>
        <taxon>Bacteroidota</taxon>
        <taxon>Cytophagia</taxon>
        <taxon>Cytophagales</taxon>
        <taxon>Mangrovivirgaceae</taxon>
        <taxon>Mangrovivirga</taxon>
    </lineage>
</organism>
<dbReference type="Proteomes" id="UP000298616">
    <property type="component" value="Chromosome"/>
</dbReference>
<keyword evidence="2" id="KW-1185">Reference proteome</keyword>
<name>A0A4D7K2H9_9BACT</name>
<dbReference type="Pfam" id="PF04229">
    <property type="entry name" value="GrpB"/>
    <property type="match status" value="1"/>
</dbReference>
<proteinExistence type="predicted"/>
<dbReference type="InterPro" id="IPR007344">
    <property type="entry name" value="GrpB/CoaE"/>
</dbReference>
<dbReference type="EMBL" id="CP028923">
    <property type="protein sequence ID" value="QCK17135.1"/>
    <property type="molecule type" value="Genomic_DNA"/>
</dbReference>
<dbReference type="RefSeq" id="WP_137092698.1">
    <property type="nucleotide sequence ID" value="NZ_CP028923.1"/>
</dbReference>
<protein>
    <submittedName>
        <fullName evidence="1">Uncharacterized protein</fullName>
    </submittedName>
</protein>